<proteinExistence type="predicted"/>
<dbReference type="Gene3D" id="1.10.10.60">
    <property type="entry name" value="Homeodomain-like"/>
    <property type="match status" value="1"/>
</dbReference>
<name>A0A198A6J8_9BACL</name>
<dbReference type="RefSeq" id="WP_068666832.1">
    <property type="nucleotide sequence ID" value="NZ_LYPB01000074.1"/>
</dbReference>
<dbReference type="PRINTS" id="PR00455">
    <property type="entry name" value="HTHTETR"/>
</dbReference>
<accession>A0A198A6J8</accession>
<dbReference type="Proteomes" id="UP000078454">
    <property type="component" value="Unassembled WGS sequence"/>
</dbReference>
<dbReference type="EMBL" id="LYPB01000074">
    <property type="protein sequence ID" value="OAS16701.1"/>
    <property type="molecule type" value="Genomic_DNA"/>
</dbReference>
<dbReference type="Gene3D" id="1.10.357.10">
    <property type="entry name" value="Tetracycline Repressor, domain 2"/>
    <property type="match status" value="1"/>
</dbReference>
<keyword evidence="1" id="KW-0805">Transcription regulation</keyword>
<organism evidence="6 7">
    <name type="scientific">Paenibacillus oryzisoli</name>
    <dbReference type="NCBI Taxonomy" id="1850517"/>
    <lineage>
        <taxon>Bacteria</taxon>
        <taxon>Bacillati</taxon>
        <taxon>Bacillota</taxon>
        <taxon>Bacilli</taxon>
        <taxon>Bacillales</taxon>
        <taxon>Paenibacillaceae</taxon>
        <taxon>Paenibacillus</taxon>
    </lineage>
</organism>
<dbReference type="AlphaFoldDB" id="A0A198A6J8"/>
<evidence type="ECO:0000313" key="6">
    <source>
        <dbReference type="EMBL" id="OAS16701.1"/>
    </source>
</evidence>
<feature type="DNA-binding region" description="H-T-H motif" evidence="4">
    <location>
        <begin position="32"/>
        <end position="51"/>
    </location>
</feature>
<feature type="domain" description="HTH tetR-type" evidence="5">
    <location>
        <begin position="9"/>
        <end position="69"/>
    </location>
</feature>
<dbReference type="InterPro" id="IPR050109">
    <property type="entry name" value="HTH-type_TetR-like_transc_reg"/>
</dbReference>
<dbReference type="InterPro" id="IPR009057">
    <property type="entry name" value="Homeodomain-like_sf"/>
</dbReference>
<reference evidence="6 7" key="1">
    <citation type="submission" date="2016-05" db="EMBL/GenBank/DDBJ databases">
        <title>Paenibacillus sp. 1ZS3-15 nov., isolated from the rhizosphere soil.</title>
        <authorList>
            <person name="Zhang X.X."/>
            <person name="Zhang J."/>
        </authorList>
    </citation>
    <scope>NUCLEOTIDE SEQUENCE [LARGE SCALE GENOMIC DNA]</scope>
    <source>
        <strain evidence="6 7">1ZS3-15</strain>
    </source>
</reference>
<keyword evidence="7" id="KW-1185">Reference proteome</keyword>
<dbReference type="Pfam" id="PF00440">
    <property type="entry name" value="TetR_N"/>
    <property type="match status" value="1"/>
</dbReference>
<dbReference type="InterPro" id="IPR001647">
    <property type="entry name" value="HTH_TetR"/>
</dbReference>
<protein>
    <submittedName>
        <fullName evidence="6">Transcriptional regulator</fullName>
    </submittedName>
</protein>
<evidence type="ECO:0000256" key="4">
    <source>
        <dbReference type="PROSITE-ProRule" id="PRU00335"/>
    </source>
</evidence>
<dbReference type="PANTHER" id="PTHR30055:SF234">
    <property type="entry name" value="HTH-TYPE TRANSCRIPTIONAL REGULATOR BETI"/>
    <property type="match status" value="1"/>
</dbReference>
<evidence type="ECO:0000256" key="1">
    <source>
        <dbReference type="ARBA" id="ARBA00023015"/>
    </source>
</evidence>
<dbReference type="OrthoDB" id="2356263at2"/>
<dbReference type="PROSITE" id="PS50977">
    <property type="entry name" value="HTH_TETR_2"/>
    <property type="match status" value="1"/>
</dbReference>
<dbReference type="InterPro" id="IPR023772">
    <property type="entry name" value="DNA-bd_HTH_TetR-type_CS"/>
</dbReference>
<sequence length="173" mass="19283">MAKDDNISVNRRTDIISAAIEVFAETGYYRTTTAQVAQRAGISQPYVFRFFATKEALMLAALKASWARIAESFCKVIATASPSGLEQELIAAYQEILTAHKPEMLLQMQAQTMQEELIREAMQAGFREIRGIVLEAFQKNAIPDSEERTLLFLARGMLCNISMALGIPELMKS</sequence>
<dbReference type="STRING" id="1850517.A8708_07490"/>
<evidence type="ECO:0000313" key="7">
    <source>
        <dbReference type="Proteomes" id="UP000078454"/>
    </source>
</evidence>
<keyword evidence="2 4" id="KW-0238">DNA-binding</keyword>
<comment type="caution">
    <text evidence="6">The sequence shown here is derived from an EMBL/GenBank/DDBJ whole genome shotgun (WGS) entry which is preliminary data.</text>
</comment>
<dbReference type="GO" id="GO:0003700">
    <property type="term" value="F:DNA-binding transcription factor activity"/>
    <property type="evidence" value="ECO:0007669"/>
    <property type="project" value="TreeGrafter"/>
</dbReference>
<gene>
    <name evidence="6" type="ORF">A8708_07490</name>
</gene>
<evidence type="ECO:0000256" key="2">
    <source>
        <dbReference type="ARBA" id="ARBA00023125"/>
    </source>
</evidence>
<evidence type="ECO:0000259" key="5">
    <source>
        <dbReference type="PROSITE" id="PS50977"/>
    </source>
</evidence>
<evidence type="ECO:0000256" key="3">
    <source>
        <dbReference type="ARBA" id="ARBA00023163"/>
    </source>
</evidence>
<dbReference type="PANTHER" id="PTHR30055">
    <property type="entry name" value="HTH-TYPE TRANSCRIPTIONAL REGULATOR RUTR"/>
    <property type="match status" value="1"/>
</dbReference>
<dbReference type="PROSITE" id="PS01081">
    <property type="entry name" value="HTH_TETR_1"/>
    <property type="match status" value="1"/>
</dbReference>
<keyword evidence="3" id="KW-0804">Transcription</keyword>
<dbReference type="GO" id="GO:0000976">
    <property type="term" value="F:transcription cis-regulatory region binding"/>
    <property type="evidence" value="ECO:0007669"/>
    <property type="project" value="TreeGrafter"/>
</dbReference>
<dbReference type="SUPFAM" id="SSF46689">
    <property type="entry name" value="Homeodomain-like"/>
    <property type="match status" value="1"/>
</dbReference>